<feature type="repeat" description="WD" evidence="3">
    <location>
        <begin position="233"/>
        <end position="274"/>
    </location>
</feature>
<dbReference type="GO" id="GO:0030864">
    <property type="term" value="C:cortical actin cytoskeleton"/>
    <property type="evidence" value="ECO:0007669"/>
    <property type="project" value="TreeGrafter"/>
</dbReference>
<evidence type="ECO:0000256" key="2">
    <source>
        <dbReference type="ARBA" id="ARBA00022737"/>
    </source>
</evidence>
<evidence type="ECO:0000256" key="3">
    <source>
        <dbReference type="PROSITE-ProRule" id="PRU00221"/>
    </source>
</evidence>
<dbReference type="InterPro" id="IPR036322">
    <property type="entry name" value="WD40_repeat_dom_sf"/>
</dbReference>
<dbReference type="InterPro" id="IPR019775">
    <property type="entry name" value="WD40_repeat_CS"/>
</dbReference>
<dbReference type="PANTHER" id="PTHR19856:SF0">
    <property type="entry name" value="WD REPEAT-CONTAINING PROTEIN 1"/>
    <property type="match status" value="1"/>
</dbReference>
<dbReference type="GO" id="GO:0030042">
    <property type="term" value="P:actin filament depolymerization"/>
    <property type="evidence" value="ECO:0007669"/>
    <property type="project" value="TreeGrafter"/>
</dbReference>
<feature type="repeat" description="WD" evidence="3">
    <location>
        <begin position="491"/>
        <end position="532"/>
    </location>
</feature>
<accession>A0AB34K4D8</accession>
<keyword evidence="1 3" id="KW-0853">WD repeat</keyword>
<sequence>MAYKSLANFDVIPCMPNLVRGQPTSLKCSPDGKKLLYGLGRTVVIRDIEPSGGMIKAQLYTQHQYEVTAAAMAPSGCYVATGDKTGKLRIWACDNPEQILKLESEMFGGAILDIAWSPDNSRVCAVGDGREVYGKVIMWDSGNSVGDVSGHTKKVNSCSFKSTRPFRICTGGEDGLVNFYEGPPFKFKVCASRHTNFVNVVRYSPNGNYFFSVSNDMMVKIYDGKEGTMLKEIKPHAGSIYGACWSADSTQIVTCSGDKSVKVFKVADGGDITEMASCSLGKTPDFMQVGCVWAGPLILSYGLGGALTMFSEDCKVVATQYGHNRPIATLAMSNGKLLSGSFEDAISPIGSIRSWDLSTGLATPFTAADGTQKGGHASMVMKIGVRSNGEIVSIGRDDSMLISSADGIYQTKTQLEAAPCDMSCGGSLVAIVTVTKELKLSSSSAIDVVVPVRFEPTCVAVSPDDTCVAVGATDRAVHVFDGRGVHKFTMIERHRDAISCVAYSPDSMLLASGCANKELVIWDAKEGSALITGLQGFHTTRIACLAWSSTGTLVSGGVDSCIFVWTKETLKEKKPYATAKLTHTGGGVNALQFITEDTFASAGADACIKLWKL</sequence>
<evidence type="ECO:0000313" key="4">
    <source>
        <dbReference type="EMBL" id="KAL1528950.1"/>
    </source>
</evidence>
<organism evidence="4 5">
    <name type="scientific">Prymnesium parvum</name>
    <name type="common">Toxic golden alga</name>
    <dbReference type="NCBI Taxonomy" id="97485"/>
    <lineage>
        <taxon>Eukaryota</taxon>
        <taxon>Haptista</taxon>
        <taxon>Haptophyta</taxon>
        <taxon>Prymnesiophyceae</taxon>
        <taxon>Prymnesiales</taxon>
        <taxon>Prymnesiaceae</taxon>
        <taxon>Prymnesium</taxon>
    </lineage>
</organism>
<feature type="repeat" description="WD" evidence="3">
    <location>
        <begin position="60"/>
        <end position="101"/>
    </location>
</feature>
<proteinExistence type="predicted"/>
<dbReference type="InterPro" id="IPR001680">
    <property type="entry name" value="WD40_rpt"/>
</dbReference>
<dbReference type="FunFam" id="2.130.10.10:FF:000102">
    <property type="entry name" value="Actin-interacting protein 1"/>
    <property type="match status" value="1"/>
</dbReference>
<dbReference type="AlphaFoldDB" id="A0AB34K4D8"/>
<dbReference type="PROSITE" id="PS00678">
    <property type="entry name" value="WD_REPEATS_1"/>
    <property type="match status" value="1"/>
</dbReference>
<dbReference type="PROSITE" id="PS50082">
    <property type="entry name" value="WD_REPEATS_2"/>
    <property type="match status" value="5"/>
</dbReference>
<dbReference type="PROSITE" id="PS50294">
    <property type="entry name" value="WD_REPEATS_REGION"/>
    <property type="match status" value="3"/>
</dbReference>
<protein>
    <recommendedName>
        <fullName evidence="6">Intraflagellar transport protein 122 homolog</fullName>
    </recommendedName>
</protein>
<dbReference type="Proteomes" id="UP001515480">
    <property type="component" value="Unassembled WGS sequence"/>
</dbReference>
<dbReference type="PANTHER" id="PTHR19856">
    <property type="entry name" value="WD-REPEATCONTAINING PROTEIN WDR1"/>
    <property type="match status" value="1"/>
</dbReference>
<comment type="caution">
    <text evidence="4">The sequence shown here is derived from an EMBL/GenBank/DDBJ whole genome shotgun (WGS) entry which is preliminary data.</text>
</comment>
<keyword evidence="5" id="KW-1185">Reference proteome</keyword>
<dbReference type="Pfam" id="PF00400">
    <property type="entry name" value="WD40"/>
    <property type="match status" value="8"/>
</dbReference>
<reference evidence="4 5" key="1">
    <citation type="journal article" date="2024" name="Science">
        <title>Giant polyketide synthase enzymes in the biosynthesis of giant marine polyether toxins.</title>
        <authorList>
            <person name="Fallon T.R."/>
            <person name="Shende V.V."/>
            <person name="Wierzbicki I.H."/>
            <person name="Pendleton A.L."/>
            <person name="Watervoot N.F."/>
            <person name="Auber R.P."/>
            <person name="Gonzalez D.J."/>
            <person name="Wisecaver J.H."/>
            <person name="Moore B.S."/>
        </authorList>
    </citation>
    <scope>NUCLEOTIDE SEQUENCE [LARGE SCALE GENOMIC DNA]</scope>
    <source>
        <strain evidence="4 5">12B1</strain>
    </source>
</reference>
<feature type="repeat" description="WD" evidence="3">
    <location>
        <begin position="191"/>
        <end position="232"/>
    </location>
</feature>
<dbReference type="SUPFAM" id="SSF50978">
    <property type="entry name" value="WD40 repeat-like"/>
    <property type="match status" value="2"/>
</dbReference>
<dbReference type="GO" id="GO:0051015">
    <property type="term" value="F:actin filament binding"/>
    <property type="evidence" value="ECO:0007669"/>
    <property type="project" value="TreeGrafter"/>
</dbReference>
<keyword evidence="2" id="KW-0677">Repeat</keyword>
<dbReference type="Gene3D" id="2.130.10.10">
    <property type="entry name" value="YVTN repeat-like/Quinoprotein amine dehydrogenase"/>
    <property type="match status" value="2"/>
</dbReference>
<dbReference type="SMART" id="SM00320">
    <property type="entry name" value="WD40"/>
    <property type="match status" value="10"/>
</dbReference>
<dbReference type="InterPro" id="IPR015943">
    <property type="entry name" value="WD40/YVTN_repeat-like_dom_sf"/>
</dbReference>
<evidence type="ECO:0000313" key="5">
    <source>
        <dbReference type="Proteomes" id="UP001515480"/>
    </source>
</evidence>
<evidence type="ECO:0008006" key="6">
    <source>
        <dbReference type="Google" id="ProtNLM"/>
    </source>
</evidence>
<dbReference type="EMBL" id="JBGBPQ010000002">
    <property type="protein sequence ID" value="KAL1528950.1"/>
    <property type="molecule type" value="Genomic_DNA"/>
</dbReference>
<gene>
    <name evidence="4" type="ORF">AB1Y20_010272</name>
</gene>
<evidence type="ECO:0000256" key="1">
    <source>
        <dbReference type="ARBA" id="ARBA00022574"/>
    </source>
</evidence>
<name>A0AB34K4D8_PRYPA</name>
<feature type="repeat" description="WD" evidence="3">
    <location>
        <begin position="581"/>
        <end position="613"/>
    </location>
</feature>